<dbReference type="EMBL" id="PGEZ01000001">
    <property type="protein sequence ID" value="PJJ56806.1"/>
    <property type="molecule type" value="Genomic_DNA"/>
</dbReference>
<gene>
    <name evidence="2" type="ORF">CLV56_1019</name>
</gene>
<dbReference type="RefSeq" id="WP_039362568.1">
    <property type="nucleotide sequence ID" value="NZ_PGEZ01000001.1"/>
</dbReference>
<evidence type="ECO:0000313" key="2">
    <source>
        <dbReference type="EMBL" id="PJJ56806.1"/>
    </source>
</evidence>
<accession>A0A0B2B318</accession>
<sequence length="134" mass="14550">MSSTPSDLSTSRYGRRTAPGRRFWIVLAVVGVGLGVLGSWWLSSWQQDQVTAAAKVVAYDVLSDHQIEVTIDAFHVDGRAAECDVAAQAVDHTYVGERTIAVPAADDDRTSVREVIDTERRAVSADVTSCRLTD</sequence>
<protein>
    <submittedName>
        <fullName evidence="2">Uncharacterized protein DUF4307</fullName>
    </submittedName>
</protein>
<keyword evidence="1" id="KW-1133">Transmembrane helix</keyword>
<dbReference type="AlphaFoldDB" id="A0A0B2B318"/>
<evidence type="ECO:0000313" key="3">
    <source>
        <dbReference type="Proteomes" id="UP000230842"/>
    </source>
</evidence>
<dbReference type="OrthoDB" id="3747674at2"/>
<feature type="transmembrane region" description="Helical" evidence="1">
    <location>
        <begin position="21"/>
        <end position="42"/>
    </location>
</feature>
<dbReference type="Proteomes" id="UP000230842">
    <property type="component" value="Unassembled WGS sequence"/>
</dbReference>
<evidence type="ECO:0000256" key="1">
    <source>
        <dbReference type="SAM" id="Phobius"/>
    </source>
</evidence>
<proteinExistence type="predicted"/>
<dbReference type="Pfam" id="PF14155">
    <property type="entry name" value="DUF4307"/>
    <property type="match status" value="1"/>
</dbReference>
<dbReference type="InterPro" id="IPR025443">
    <property type="entry name" value="DUF4307"/>
</dbReference>
<keyword evidence="1" id="KW-0472">Membrane</keyword>
<keyword evidence="3" id="KW-1185">Reference proteome</keyword>
<organism evidence="2 3">
    <name type="scientific">Mumia flava</name>
    <dbReference type="NCBI Taxonomy" id="1348852"/>
    <lineage>
        <taxon>Bacteria</taxon>
        <taxon>Bacillati</taxon>
        <taxon>Actinomycetota</taxon>
        <taxon>Actinomycetes</taxon>
        <taxon>Propionibacteriales</taxon>
        <taxon>Nocardioidaceae</taxon>
        <taxon>Mumia</taxon>
    </lineage>
</organism>
<reference evidence="2 3" key="1">
    <citation type="submission" date="2017-11" db="EMBL/GenBank/DDBJ databases">
        <title>Genomic Encyclopedia of Archaeal and Bacterial Type Strains, Phase II (KMG-II): From Individual Species to Whole Genera.</title>
        <authorList>
            <person name="Goeker M."/>
        </authorList>
    </citation>
    <scope>NUCLEOTIDE SEQUENCE [LARGE SCALE GENOMIC DNA]</scope>
    <source>
        <strain evidence="2 3">DSM 27763</strain>
    </source>
</reference>
<keyword evidence="1" id="KW-0812">Transmembrane</keyword>
<name>A0A0B2B318_9ACTN</name>
<comment type="caution">
    <text evidence="2">The sequence shown here is derived from an EMBL/GenBank/DDBJ whole genome shotgun (WGS) entry which is preliminary data.</text>
</comment>